<keyword evidence="1" id="KW-0732">Signal</keyword>
<dbReference type="EMBL" id="JOJP01000001">
    <property type="protein sequence ID" value="KEI71516.1"/>
    <property type="molecule type" value="Genomic_DNA"/>
</dbReference>
<accession>A0A081KBJ0</accession>
<organism evidence="2 3">
    <name type="scientific">Endozoicomonas elysicola</name>
    <dbReference type="NCBI Taxonomy" id="305900"/>
    <lineage>
        <taxon>Bacteria</taxon>
        <taxon>Pseudomonadati</taxon>
        <taxon>Pseudomonadota</taxon>
        <taxon>Gammaproteobacteria</taxon>
        <taxon>Oceanospirillales</taxon>
        <taxon>Endozoicomonadaceae</taxon>
        <taxon>Endozoicomonas</taxon>
    </lineage>
</organism>
<feature type="signal peptide" evidence="1">
    <location>
        <begin position="1"/>
        <end position="21"/>
    </location>
</feature>
<proteinExistence type="predicted"/>
<comment type="caution">
    <text evidence="2">The sequence shown here is derived from an EMBL/GenBank/DDBJ whole genome shotgun (WGS) entry which is preliminary data.</text>
</comment>
<dbReference type="RefSeq" id="WP_020583130.1">
    <property type="nucleotide sequence ID" value="NZ_JOJP01000001.1"/>
</dbReference>
<sequence length="325" mass="37213">MKKVLTPVVIACLAMPLAAQAEKSSSYLPQFSADDLNIDGSNDIILVEAPTQKQPGRKGPPRTNFVSGIEYTETIYENQPKITNIVKILADGSTKFHKNWRLRYVLSQADAEKGIDQSEQPGRLNLVVAPRFEKWVSPRFSYFIEGIYKNSVEGRGWEKDEFVFKPGGSINLGRHFFNVVAEYQYKETSDHEYNKGTAYSTGFHIEPTYIYRMNPRMNIGLRLVFNEQQDESQYFNKNVKALVNYRFNNNIRTEFNVVVGKSGQAKNDSGHNYTDYNLNTSIPINKTFTGILNFGYRLGDQYNPNQWSWGDREGIFTKIAVSTRF</sequence>
<dbReference type="STRING" id="305900.GV64_12895"/>
<dbReference type="eggNOG" id="ENOG5033T9F">
    <property type="taxonomic scope" value="Bacteria"/>
</dbReference>
<feature type="chain" id="PRO_5001758851" evidence="1">
    <location>
        <begin position="22"/>
        <end position="325"/>
    </location>
</feature>
<evidence type="ECO:0000313" key="2">
    <source>
        <dbReference type="EMBL" id="KEI71516.1"/>
    </source>
</evidence>
<evidence type="ECO:0000313" key="3">
    <source>
        <dbReference type="Proteomes" id="UP000027997"/>
    </source>
</evidence>
<reference evidence="2 3" key="1">
    <citation type="submission" date="2014-06" db="EMBL/GenBank/DDBJ databases">
        <title>Whole Genome Sequences of Three Symbiotic Endozoicomonas Bacteria.</title>
        <authorList>
            <person name="Neave M.J."/>
            <person name="Apprill A."/>
            <person name="Voolstra C.R."/>
        </authorList>
    </citation>
    <scope>NUCLEOTIDE SEQUENCE [LARGE SCALE GENOMIC DNA]</scope>
    <source>
        <strain evidence="2 3">DSM 22380</strain>
    </source>
</reference>
<protein>
    <submittedName>
        <fullName evidence="2">Uncharacterized protein</fullName>
    </submittedName>
</protein>
<evidence type="ECO:0000256" key="1">
    <source>
        <dbReference type="SAM" id="SignalP"/>
    </source>
</evidence>
<keyword evidence="3" id="KW-1185">Reference proteome</keyword>
<dbReference type="Proteomes" id="UP000027997">
    <property type="component" value="Unassembled WGS sequence"/>
</dbReference>
<dbReference type="AlphaFoldDB" id="A0A081KBJ0"/>
<gene>
    <name evidence="2" type="ORF">GV64_12895</name>
</gene>
<name>A0A081KBJ0_9GAMM</name>